<dbReference type="KEGG" id="rbc:BN938_0231"/>
<sequence length="200" mass="23133">MQIDWIVKNGNDKLLVVVLGWAADPTMVASVVELRKDFDIVCIYDFREIRSLDTLGNYPEIHLIAWSYGVWAAEQILPEMDFASAVAVNGTPLPVDDEFGIQKKIFELTVNNINISKFEQRMCFGMRETVKIRRPENECIDELRALQKYFQNPYKVSIKWSKAVVGGRDLIFPPEKQLKYWNSNNTEVDYRQNAPHFIGI</sequence>
<organism evidence="1 2">
    <name type="scientific">Mucinivorans hirudinis</name>
    <dbReference type="NCBI Taxonomy" id="1433126"/>
    <lineage>
        <taxon>Bacteria</taxon>
        <taxon>Pseudomonadati</taxon>
        <taxon>Bacteroidota</taxon>
        <taxon>Bacteroidia</taxon>
        <taxon>Bacteroidales</taxon>
        <taxon>Rikenellaceae</taxon>
        <taxon>Mucinivorans</taxon>
    </lineage>
</organism>
<proteinExistence type="predicted"/>
<protein>
    <submittedName>
        <fullName evidence="1">Biotin synthesis protein BioG</fullName>
    </submittedName>
</protein>
<dbReference type="ESTHER" id="9bact-a0a060r645">
    <property type="family name" value="BioG_Pimeloyl-ACP-methyl-esterase"/>
</dbReference>
<dbReference type="EMBL" id="HG934468">
    <property type="protein sequence ID" value="CDN30337.1"/>
    <property type="molecule type" value="Genomic_DNA"/>
</dbReference>
<name>A0A060R645_9BACT</name>
<evidence type="ECO:0000313" key="1">
    <source>
        <dbReference type="EMBL" id="CDN30337.1"/>
    </source>
</evidence>
<dbReference type="InterPro" id="IPR007398">
    <property type="entry name" value="BioG"/>
</dbReference>
<gene>
    <name evidence="1" type="ORF">BN938_0231</name>
</gene>
<accession>A0A060R645</accession>
<dbReference type="SUPFAM" id="SSF53474">
    <property type="entry name" value="alpha/beta-Hydrolases"/>
    <property type="match status" value="1"/>
</dbReference>
<dbReference type="eggNOG" id="COG2830">
    <property type="taxonomic scope" value="Bacteria"/>
</dbReference>
<evidence type="ECO:0000313" key="2">
    <source>
        <dbReference type="Proteomes" id="UP000027616"/>
    </source>
</evidence>
<reference evidence="1 2" key="1">
    <citation type="journal article" date="2015" name="Genome Announc.">
        <title>Complete Genome Sequence of the Novel Leech Symbiont Mucinivorans hirudinis M3T.</title>
        <authorList>
            <person name="Nelson M.C."/>
            <person name="Bomar L."/>
            <person name="Graf J."/>
        </authorList>
    </citation>
    <scope>NUCLEOTIDE SEQUENCE [LARGE SCALE GENOMIC DNA]</scope>
    <source>
        <strain evidence="2">M3</strain>
    </source>
</reference>
<dbReference type="Proteomes" id="UP000027616">
    <property type="component" value="Chromosome I"/>
</dbReference>
<dbReference type="InterPro" id="IPR029058">
    <property type="entry name" value="AB_hydrolase_fold"/>
</dbReference>
<dbReference type="HOGENOM" id="CLU_085983_0_1_10"/>
<dbReference type="STRING" id="1433126.BN938_0231"/>
<dbReference type="OrthoDB" id="7688089at2"/>
<dbReference type="Pfam" id="PF04301">
    <property type="entry name" value="BioG"/>
    <property type="match status" value="1"/>
</dbReference>
<keyword evidence="2" id="KW-1185">Reference proteome</keyword>
<dbReference type="AlphaFoldDB" id="A0A060R645"/>